<evidence type="ECO:0000256" key="3">
    <source>
        <dbReference type="ARBA" id="ARBA00022475"/>
    </source>
</evidence>
<evidence type="ECO:0000313" key="10">
    <source>
        <dbReference type="EMBL" id="SEW41919.1"/>
    </source>
</evidence>
<comment type="similarity">
    <text evidence="2">Belongs to the CpsC/CapA family.</text>
</comment>
<dbReference type="AlphaFoldDB" id="A0A1I0RLM5"/>
<evidence type="ECO:0000256" key="6">
    <source>
        <dbReference type="ARBA" id="ARBA00023136"/>
    </source>
</evidence>
<dbReference type="EMBL" id="FOJI01000018">
    <property type="protein sequence ID" value="SEW41919.1"/>
    <property type="molecule type" value="Genomic_DNA"/>
</dbReference>
<dbReference type="RefSeq" id="WP_092456888.1">
    <property type="nucleotide sequence ID" value="NZ_FOJI01000018.1"/>
</dbReference>
<organism evidence="10 11">
    <name type="scientific">[Clostridium] fimetarium</name>
    <dbReference type="NCBI Taxonomy" id="99656"/>
    <lineage>
        <taxon>Bacteria</taxon>
        <taxon>Bacillati</taxon>
        <taxon>Bacillota</taxon>
        <taxon>Clostridia</taxon>
        <taxon>Lachnospirales</taxon>
        <taxon>Lachnospiraceae</taxon>
    </lineage>
</organism>
<sequence length="260" mass="28408">METRKQNEEIEIDLKQIMGVLLQKAIIIIITGVIVAVSVFLISKLFISPVYESTTKLYVINRQSEGTTTYNDLASSTQLTKDYLVLIKGRAVTEQVISELNLDTTADALAGSITVNTPTDTRILEIAVRNKDQYQAKEIADKVAKISSDTICKVMQIEQVNIVEEANIPTTPVSSSASKNAMIGGILGILLACAVVIIRFLMNDTIRSAEDIEKYLGISTLALIPISDELNDGEGKKKKKKKRSSSSNNARKQVKDSGSN</sequence>
<name>A0A1I0RLM5_9FIRM</name>
<dbReference type="STRING" id="99656.SAMN05421659_11841"/>
<dbReference type="InterPro" id="IPR050445">
    <property type="entry name" value="Bact_polysacc_biosynth/exp"/>
</dbReference>
<evidence type="ECO:0000259" key="9">
    <source>
        <dbReference type="Pfam" id="PF02706"/>
    </source>
</evidence>
<dbReference type="GO" id="GO:0004713">
    <property type="term" value="F:protein tyrosine kinase activity"/>
    <property type="evidence" value="ECO:0007669"/>
    <property type="project" value="TreeGrafter"/>
</dbReference>
<evidence type="ECO:0000256" key="7">
    <source>
        <dbReference type="SAM" id="MobiDB-lite"/>
    </source>
</evidence>
<evidence type="ECO:0000256" key="4">
    <source>
        <dbReference type="ARBA" id="ARBA00022692"/>
    </source>
</evidence>
<keyword evidence="11" id="KW-1185">Reference proteome</keyword>
<dbReference type="PANTHER" id="PTHR32309:SF13">
    <property type="entry name" value="FERRIC ENTEROBACTIN TRANSPORT PROTEIN FEPE"/>
    <property type="match status" value="1"/>
</dbReference>
<evidence type="ECO:0000256" key="8">
    <source>
        <dbReference type="SAM" id="Phobius"/>
    </source>
</evidence>
<keyword evidence="3" id="KW-1003">Cell membrane</keyword>
<feature type="transmembrane region" description="Helical" evidence="8">
    <location>
        <begin position="21"/>
        <end position="47"/>
    </location>
</feature>
<evidence type="ECO:0000256" key="5">
    <source>
        <dbReference type="ARBA" id="ARBA00022989"/>
    </source>
</evidence>
<dbReference type="PANTHER" id="PTHR32309">
    <property type="entry name" value="TYROSINE-PROTEIN KINASE"/>
    <property type="match status" value="1"/>
</dbReference>
<protein>
    <submittedName>
        <fullName evidence="10">Capsular polysaccharide biosynthesis protein</fullName>
    </submittedName>
</protein>
<evidence type="ECO:0000256" key="2">
    <source>
        <dbReference type="ARBA" id="ARBA00006683"/>
    </source>
</evidence>
<accession>A0A1I0RLM5</accession>
<comment type="subcellular location">
    <subcellularLocation>
        <location evidence="1">Cell membrane</location>
        <topology evidence="1">Multi-pass membrane protein</topology>
    </subcellularLocation>
</comment>
<gene>
    <name evidence="10" type="ORF">SAMN05421659_11841</name>
</gene>
<keyword evidence="4 8" id="KW-0812">Transmembrane</keyword>
<feature type="domain" description="Polysaccharide chain length determinant N-terminal" evidence="9">
    <location>
        <begin position="11"/>
        <end position="100"/>
    </location>
</feature>
<dbReference type="GO" id="GO:0005886">
    <property type="term" value="C:plasma membrane"/>
    <property type="evidence" value="ECO:0007669"/>
    <property type="project" value="UniProtKB-SubCell"/>
</dbReference>
<evidence type="ECO:0000256" key="1">
    <source>
        <dbReference type="ARBA" id="ARBA00004651"/>
    </source>
</evidence>
<keyword evidence="5 8" id="KW-1133">Transmembrane helix</keyword>
<feature type="transmembrane region" description="Helical" evidence="8">
    <location>
        <begin position="181"/>
        <end position="202"/>
    </location>
</feature>
<reference evidence="10 11" key="1">
    <citation type="submission" date="2016-10" db="EMBL/GenBank/DDBJ databases">
        <authorList>
            <person name="de Groot N.N."/>
        </authorList>
    </citation>
    <scope>NUCLEOTIDE SEQUENCE [LARGE SCALE GENOMIC DNA]</scope>
    <source>
        <strain evidence="10 11">DSM 9179</strain>
    </source>
</reference>
<keyword evidence="6 8" id="KW-0472">Membrane</keyword>
<dbReference type="OrthoDB" id="2360475at2"/>
<evidence type="ECO:0000313" key="11">
    <source>
        <dbReference type="Proteomes" id="UP000199701"/>
    </source>
</evidence>
<proteinExistence type="inferred from homology"/>
<dbReference type="Proteomes" id="UP000199701">
    <property type="component" value="Unassembled WGS sequence"/>
</dbReference>
<feature type="region of interest" description="Disordered" evidence="7">
    <location>
        <begin position="230"/>
        <end position="260"/>
    </location>
</feature>
<dbReference type="Pfam" id="PF02706">
    <property type="entry name" value="Wzz"/>
    <property type="match status" value="1"/>
</dbReference>
<dbReference type="InterPro" id="IPR003856">
    <property type="entry name" value="LPS_length_determ_N"/>
</dbReference>